<gene>
    <name evidence="3" type="ORF">B5V51_7163</name>
</gene>
<evidence type="ECO:0000313" key="3">
    <source>
        <dbReference type="EMBL" id="PCG66843.1"/>
    </source>
</evidence>
<dbReference type="GO" id="GO:0003677">
    <property type="term" value="F:DNA binding"/>
    <property type="evidence" value="ECO:0007669"/>
    <property type="project" value="InterPro"/>
</dbReference>
<dbReference type="InterPro" id="IPR009057">
    <property type="entry name" value="Homeodomain-like_sf"/>
</dbReference>
<organism evidence="3">
    <name type="scientific">Heliothis virescens</name>
    <name type="common">Tobacco budworm moth</name>
    <dbReference type="NCBI Taxonomy" id="7102"/>
    <lineage>
        <taxon>Eukaryota</taxon>
        <taxon>Metazoa</taxon>
        <taxon>Ecdysozoa</taxon>
        <taxon>Arthropoda</taxon>
        <taxon>Hexapoda</taxon>
        <taxon>Insecta</taxon>
        <taxon>Pterygota</taxon>
        <taxon>Neoptera</taxon>
        <taxon>Endopterygota</taxon>
        <taxon>Lepidoptera</taxon>
        <taxon>Glossata</taxon>
        <taxon>Ditrysia</taxon>
        <taxon>Noctuoidea</taxon>
        <taxon>Noctuidae</taxon>
        <taxon>Heliothinae</taxon>
        <taxon>Heliothis</taxon>
    </lineage>
</organism>
<dbReference type="Pfam" id="PF05225">
    <property type="entry name" value="HTH_psq"/>
    <property type="match status" value="1"/>
</dbReference>
<dbReference type="Gene3D" id="1.10.10.60">
    <property type="entry name" value="Homeodomain-like"/>
    <property type="match status" value="1"/>
</dbReference>
<evidence type="ECO:0000256" key="1">
    <source>
        <dbReference type="ARBA" id="ARBA00004123"/>
    </source>
</evidence>
<protein>
    <recommendedName>
        <fullName evidence="2">HTH psq-type domain-containing protein</fullName>
    </recommendedName>
</protein>
<proteinExistence type="predicted"/>
<evidence type="ECO:0000259" key="2">
    <source>
        <dbReference type="Pfam" id="PF05225"/>
    </source>
</evidence>
<accession>A0A2A4J5Z3</accession>
<feature type="domain" description="HTH psq-type" evidence="2">
    <location>
        <begin position="40"/>
        <end position="70"/>
    </location>
</feature>
<dbReference type="AlphaFoldDB" id="A0A2A4J5Z3"/>
<dbReference type="SUPFAM" id="SSF46689">
    <property type="entry name" value="Homeodomain-like"/>
    <property type="match status" value="1"/>
</dbReference>
<sequence length="101" mass="11642">MHTAPLSAHATLRVKRRARAATMPRNYIRKTAPKYEIKDLRHALEDVKNKKLTLSQAATKFSIPKTTLFKQLKLDKYKIPKKGKHSVFNKEQEEQLTASLV</sequence>
<name>A0A2A4J5Z3_HELVI</name>
<dbReference type="EMBL" id="NWSH01003159">
    <property type="protein sequence ID" value="PCG66843.1"/>
    <property type="molecule type" value="Genomic_DNA"/>
</dbReference>
<reference evidence="3" key="1">
    <citation type="submission" date="2017-09" db="EMBL/GenBank/DDBJ databases">
        <title>Contemporary evolution of a Lepidopteran species, Heliothis virescens, in response to modern agricultural practices.</title>
        <authorList>
            <person name="Fritz M.L."/>
            <person name="Deyonke A.M."/>
            <person name="Papanicolaou A."/>
            <person name="Micinski S."/>
            <person name="Westbrook J."/>
            <person name="Gould F."/>
        </authorList>
    </citation>
    <scope>NUCLEOTIDE SEQUENCE [LARGE SCALE GENOMIC DNA]</scope>
    <source>
        <strain evidence="3">HvINT-</strain>
        <tissue evidence="3">Whole body</tissue>
    </source>
</reference>
<dbReference type="GO" id="GO:0005634">
    <property type="term" value="C:nucleus"/>
    <property type="evidence" value="ECO:0007669"/>
    <property type="project" value="UniProtKB-SubCell"/>
</dbReference>
<comment type="caution">
    <text evidence="3">The sequence shown here is derived from an EMBL/GenBank/DDBJ whole genome shotgun (WGS) entry which is preliminary data.</text>
</comment>
<dbReference type="InterPro" id="IPR007889">
    <property type="entry name" value="HTH_Psq"/>
</dbReference>
<comment type="subcellular location">
    <subcellularLocation>
        <location evidence="1">Nucleus</location>
    </subcellularLocation>
</comment>